<protein>
    <submittedName>
        <fullName evidence="1">Uncharacterized protein</fullName>
    </submittedName>
</protein>
<sequence>MVYKLDQLLQFHLWDLAPLKVVQLKDQEYLHHSTFILKYYPFYEH</sequence>
<name>A0A8S5QLV7_9CAUD</name>
<accession>A0A8S5QLV7</accession>
<dbReference type="EMBL" id="BK015689">
    <property type="protein sequence ID" value="DAE20064.1"/>
    <property type="molecule type" value="Genomic_DNA"/>
</dbReference>
<reference evidence="1" key="1">
    <citation type="journal article" date="2021" name="Proc. Natl. Acad. Sci. U.S.A.">
        <title>A Catalog of Tens of Thousands of Viruses from Human Metagenomes Reveals Hidden Associations with Chronic Diseases.</title>
        <authorList>
            <person name="Tisza M.J."/>
            <person name="Buck C.B."/>
        </authorList>
    </citation>
    <scope>NUCLEOTIDE SEQUENCE</scope>
    <source>
        <strain evidence="1">CtYsL76</strain>
    </source>
</reference>
<organism evidence="1">
    <name type="scientific">CrAss-like virus sp. ctYsL76</name>
    <dbReference type="NCBI Taxonomy" id="2826826"/>
    <lineage>
        <taxon>Viruses</taxon>
        <taxon>Duplodnaviria</taxon>
        <taxon>Heunggongvirae</taxon>
        <taxon>Uroviricota</taxon>
        <taxon>Caudoviricetes</taxon>
        <taxon>Crassvirales</taxon>
    </lineage>
</organism>
<proteinExistence type="predicted"/>
<evidence type="ECO:0000313" key="1">
    <source>
        <dbReference type="EMBL" id="DAE20064.1"/>
    </source>
</evidence>